<evidence type="ECO:0000313" key="2">
    <source>
        <dbReference type="Proteomes" id="UP001281761"/>
    </source>
</evidence>
<reference evidence="1 2" key="1">
    <citation type="journal article" date="2022" name="bioRxiv">
        <title>Genomics of Preaxostyla Flagellates Illuminates Evolutionary Transitions and the Path Towards Mitochondrial Loss.</title>
        <authorList>
            <person name="Novak L.V.F."/>
            <person name="Treitli S.C."/>
            <person name="Pyrih J."/>
            <person name="Halakuc P."/>
            <person name="Pipaliya S.V."/>
            <person name="Vacek V."/>
            <person name="Brzon O."/>
            <person name="Soukal P."/>
            <person name="Eme L."/>
            <person name="Dacks J.B."/>
            <person name="Karnkowska A."/>
            <person name="Elias M."/>
            <person name="Hampl V."/>
        </authorList>
    </citation>
    <scope>NUCLEOTIDE SEQUENCE [LARGE SCALE GENOMIC DNA]</scope>
    <source>
        <strain evidence="1">NAU3</strain>
        <tissue evidence="1">Gut</tissue>
    </source>
</reference>
<sequence>MDYSSPIPQIDEKLGVHVKNSVGLSQHGFLHFNTPSETSSEDCTPLLKEGHCVRMELDLDSTPRTLQFFVNGKAGKVYMSGIPSSVRIGFSVVEQETSFRIDNISRLSRPTPISERTRGKKW</sequence>
<accession>A0ABQ9Y0W7</accession>
<dbReference type="EMBL" id="JARBJD010000047">
    <property type="protein sequence ID" value="KAK2957309.1"/>
    <property type="molecule type" value="Genomic_DNA"/>
</dbReference>
<organism evidence="1 2">
    <name type="scientific">Blattamonas nauphoetae</name>
    <dbReference type="NCBI Taxonomy" id="2049346"/>
    <lineage>
        <taxon>Eukaryota</taxon>
        <taxon>Metamonada</taxon>
        <taxon>Preaxostyla</taxon>
        <taxon>Oxymonadida</taxon>
        <taxon>Blattamonas</taxon>
    </lineage>
</organism>
<evidence type="ECO:0000313" key="1">
    <source>
        <dbReference type="EMBL" id="KAK2957309.1"/>
    </source>
</evidence>
<gene>
    <name evidence="1" type="ORF">BLNAU_7687</name>
</gene>
<protein>
    <submittedName>
        <fullName evidence="1">Uncharacterized protein</fullName>
    </submittedName>
</protein>
<dbReference type="Proteomes" id="UP001281761">
    <property type="component" value="Unassembled WGS sequence"/>
</dbReference>
<proteinExistence type="predicted"/>
<name>A0ABQ9Y0W7_9EUKA</name>
<comment type="caution">
    <text evidence="1">The sequence shown here is derived from an EMBL/GenBank/DDBJ whole genome shotgun (WGS) entry which is preliminary data.</text>
</comment>
<keyword evidence="2" id="KW-1185">Reference proteome</keyword>